<dbReference type="Pfam" id="PF13365">
    <property type="entry name" value="Trypsin_2"/>
    <property type="match status" value="1"/>
</dbReference>
<dbReference type="Gene3D" id="2.40.10.10">
    <property type="entry name" value="Trypsin-like serine proteases"/>
    <property type="match status" value="2"/>
</dbReference>
<keyword evidence="4" id="KW-0720">Serine protease</keyword>
<dbReference type="InterPro" id="IPR041517">
    <property type="entry name" value="DEGP_PDZ"/>
</dbReference>
<dbReference type="InterPro" id="IPR001478">
    <property type="entry name" value="PDZ"/>
</dbReference>
<dbReference type="Gene3D" id="2.30.42.10">
    <property type="match status" value="1"/>
</dbReference>
<dbReference type="InterPro" id="IPR036034">
    <property type="entry name" value="PDZ_sf"/>
</dbReference>
<comment type="similarity">
    <text evidence="1">Belongs to the peptidase S1C family.</text>
</comment>
<evidence type="ECO:0000313" key="7">
    <source>
        <dbReference type="EMBL" id="KAL3630956.1"/>
    </source>
</evidence>
<sequence length="597" mass="65525">MMLGMRSTAAARAGFRRLRFSPNHPGGCNNGRTLVPNFNNPIKLPSAFDAKSCVSNGNRESPFNSIRLYSTCSVSNFPTPRDAAASDASVENNEADAAATAAADAHVAMRNAAMDDAYYAIELALDSVVKIFTVASSPSYFLPWQNKSQRESMGSGFVISGKRILTNAHVVADHTFVLVRKHGSPIKYRAEVQAVGHECDLAILVVENEEFWEGMTFLELGDIPFIQEAVAVVGYPQGGDNISVTKGVVSRVEPTQYVHGATQLLAIQIDAAINPGNSGGPAIMGDKVAGVAFQNLSNAENIGYIIPVPVIKHFIAGVEETGDYVGFCSMGLSCQPTENAQLREHFKMGPGLTGVLVSRINPTSYAYNVLKKDDIILSFDGVPIANDGSVPFRNRERITFDHLVSMKKPDDTAEVKVLRGGEELEFTVTLRPLQPLVPVHQFDKLPSYFIFAGLIFIPLTQPYLHEYGEDWYNASPRRLCERALKELPQKPGQQLVILSQVLMDDINTGYERLADLQVKKVNGIEVDNLRHLRQLVEDSSKENVRLDLDDERVIVLNYDSAKLATSRILKRHRIPSAMSSDLADEQNTSDVELACSK</sequence>
<accession>A0ABD3CPW7</accession>
<dbReference type="Pfam" id="PF17815">
    <property type="entry name" value="PDZ_3"/>
    <property type="match status" value="1"/>
</dbReference>
<evidence type="ECO:0000256" key="4">
    <source>
        <dbReference type="ARBA" id="ARBA00022825"/>
    </source>
</evidence>
<dbReference type="PANTHER" id="PTHR45980">
    <property type="match status" value="1"/>
</dbReference>
<feature type="domain" description="Protease Do-like PDZ" evidence="6">
    <location>
        <begin position="437"/>
        <end position="581"/>
    </location>
</feature>
<dbReference type="EMBL" id="JAVIJP010000032">
    <property type="protein sequence ID" value="KAL3630956.1"/>
    <property type="molecule type" value="Genomic_DNA"/>
</dbReference>
<dbReference type="PANTHER" id="PTHR45980:SF9">
    <property type="entry name" value="PROTEASE DO-LIKE 10, MITOCHONDRIAL-RELATED"/>
    <property type="match status" value="1"/>
</dbReference>
<dbReference type="SUPFAM" id="SSF50156">
    <property type="entry name" value="PDZ domain-like"/>
    <property type="match status" value="1"/>
</dbReference>
<evidence type="ECO:0000256" key="2">
    <source>
        <dbReference type="ARBA" id="ARBA00022670"/>
    </source>
</evidence>
<dbReference type="Pfam" id="PF13180">
    <property type="entry name" value="PDZ_2"/>
    <property type="match status" value="1"/>
</dbReference>
<protein>
    <submittedName>
        <fullName evidence="7">Protease Do-like 10, mitochondrial</fullName>
    </submittedName>
</protein>
<dbReference type="GO" id="GO:0008236">
    <property type="term" value="F:serine-type peptidase activity"/>
    <property type="evidence" value="ECO:0007669"/>
    <property type="project" value="UniProtKB-KW"/>
</dbReference>
<dbReference type="SUPFAM" id="SSF50494">
    <property type="entry name" value="Trypsin-like serine proteases"/>
    <property type="match status" value="1"/>
</dbReference>
<evidence type="ECO:0000259" key="5">
    <source>
        <dbReference type="Pfam" id="PF13180"/>
    </source>
</evidence>
<evidence type="ECO:0000313" key="8">
    <source>
        <dbReference type="Proteomes" id="UP001632038"/>
    </source>
</evidence>
<dbReference type="InterPro" id="IPR001940">
    <property type="entry name" value="Peptidase_S1C"/>
</dbReference>
<dbReference type="Proteomes" id="UP001632038">
    <property type="component" value="Unassembled WGS sequence"/>
</dbReference>
<dbReference type="InterPro" id="IPR043504">
    <property type="entry name" value="Peptidase_S1_PA_chymotrypsin"/>
</dbReference>
<evidence type="ECO:0000256" key="1">
    <source>
        <dbReference type="ARBA" id="ARBA00010541"/>
    </source>
</evidence>
<proteinExistence type="inferred from homology"/>
<dbReference type="Gene3D" id="3.20.190.20">
    <property type="match status" value="1"/>
</dbReference>
<dbReference type="PRINTS" id="PR00834">
    <property type="entry name" value="PROTEASES2C"/>
</dbReference>
<name>A0ABD3CPW7_9LAMI</name>
<dbReference type="InterPro" id="IPR009003">
    <property type="entry name" value="Peptidase_S1_PA"/>
</dbReference>
<keyword evidence="3" id="KW-0378">Hydrolase</keyword>
<keyword evidence="2" id="KW-0645">Protease</keyword>
<dbReference type="AlphaFoldDB" id="A0ABD3CPW7"/>
<reference evidence="8" key="1">
    <citation type="journal article" date="2024" name="IScience">
        <title>Strigolactones Initiate the Formation of Haustorium-like Structures in Castilleja.</title>
        <authorList>
            <person name="Buerger M."/>
            <person name="Peterson D."/>
            <person name="Chory J."/>
        </authorList>
    </citation>
    <scope>NUCLEOTIDE SEQUENCE [LARGE SCALE GENOMIC DNA]</scope>
</reference>
<comment type="caution">
    <text evidence="7">The sequence shown here is derived from an EMBL/GenBank/DDBJ whole genome shotgun (WGS) entry which is preliminary data.</text>
</comment>
<dbReference type="InterPro" id="IPR046449">
    <property type="entry name" value="DEGP_PDZ_sf"/>
</dbReference>
<feature type="domain" description="PDZ" evidence="5">
    <location>
        <begin position="330"/>
        <end position="430"/>
    </location>
</feature>
<evidence type="ECO:0000256" key="3">
    <source>
        <dbReference type="ARBA" id="ARBA00022801"/>
    </source>
</evidence>
<evidence type="ECO:0000259" key="6">
    <source>
        <dbReference type="Pfam" id="PF17815"/>
    </source>
</evidence>
<keyword evidence="8" id="KW-1185">Reference proteome</keyword>
<organism evidence="7 8">
    <name type="scientific">Castilleja foliolosa</name>
    <dbReference type="NCBI Taxonomy" id="1961234"/>
    <lineage>
        <taxon>Eukaryota</taxon>
        <taxon>Viridiplantae</taxon>
        <taxon>Streptophyta</taxon>
        <taxon>Embryophyta</taxon>
        <taxon>Tracheophyta</taxon>
        <taxon>Spermatophyta</taxon>
        <taxon>Magnoliopsida</taxon>
        <taxon>eudicotyledons</taxon>
        <taxon>Gunneridae</taxon>
        <taxon>Pentapetalae</taxon>
        <taxon>asterids</taxon>
        <taxon>lamiids</taxon>
        <taxon>Lamiales</taxon>
        <taxon>Orobanchaceae</taxon>
        <taxon>Pedicularideae</taxon>
        <taxon>Castillejinae</taxon>
        <taxon>Castilleja</taxon>
    </lineage>
</organism>
<dbReference type="GO" id="GO:0006508">
    <property type="term" value="P:proteolysis"/>
    <property type="evidence" value="ECO:0007669"/>
    <property type="project" value="UniProtKB-KW"/>
</dbReference>
<gene>
    <name evidence="7" type="primary">DEGP10_2</name>
    <name evidence="7" type="ORF">CASFOL_023940</name>
</gene>